<feature type="transmembrane region" description="Helical" evidence="9">
    <location>
        <begin position="215"/>
        <end position="236"/>
    </location>
</feature>
<dbReference type="PANTHER" id="PTHR32502">
    <property type="entry name" value="N-ACETYLGALACTOSAMINE PERMEASE II COMPONENT-RELATED"/>
    <property type="match status" value="1"/>
</dbReference>
<organism evidence="10">
    <name type="scientific">Tepidanaerobacter syntrophicus</name>
    <dbReference type="NCBI Taxonomy" id="224999"/>
    <lineage>
        <taxon>Bacteria</taxon>
        <taxon>Bacillati</taxon>
        <taxon>Bacillota</taxon>
        <taxon>Clostridia</taxon>
        <taxon>Thermosediminibacterales</taxon>
        <taxon>Tepidanaerobacteraceae</taxon>
        <taxon>Tepidanaerobacter</taxon>
    </lineage>
</organism>
<dbReference type="PANTHER" id="PTHR32502:SF5">
    <property type="entry name" value="N-ACETYLGALACTOSAMINE PERMEASE IID COMPONENT-RELATED"/>
    <property type="match status" value="1"/>
</dbReference>
<evidence type="ECO:0000256" key="4">
    <source>
        <dbReference type="ARBA" id="ARBA00022597"/>
    </source>
</evidence>
<keyword evidence="11" id="KW-1185">Reference proteome</keyword>
<gene>
    <name evidence="10" type="ORF">TSYNT_6166</name>
</gene>
<feature type="transmembrane region" description="Helical" evidence="9">
    <location>
        <begin position="175"/>
        <end position="195"/>
    </location>
</feature>
<dbReference type="GO" id="GO:0005886">
    <property type="term" value="C:plasma membrane"/>
    <property type="evidence" value="ECO:0007669"/>
    <property type="project" value="UniProtKB-SubCell"/>
</dbReference>
<evidence type="ECO:0000313" key="11">
    <source>
        <dbReference type="Proteomes" id="UP000062160"/>
    </source>
</evidence>
<dbReference type="InterPro" id="IPR004704">
    <property type="entry name" value="PTS_IID_man"/>
</dbReference>
<feature type="transmembrane region" description="Helical" evidence="9">
    <location>
        <begin position="101"/>
        <end position="122"/>
    </location>
</feature>
<protein>
    <submittedName>
        <fullName evidence="10">PTS system, galactosamine-specific IID component</fullName>
    </submittedName>
</protein>
<evidence type="ECO:0000256" key="8">
    <source>
        <dbReference type="ARBA" id="ARBA00023136"/>
    </source>
</evidence>
<name>A0A0U9HDA1_9FIRM</name>
<dbReference type="RefSeq" id="WP_059031937.1">
    <property type="nucleotide sequence ID" value="NZ_BSDN01000003.1"/>
</dbReference>
<evidence type="ECO:0000256" key="5">
    <source>
        <dbReference type="ARBA" id="ARBA00022683"/>
    </source>
</evidence>
<dbReference type="EMBL" id="DF977000">
    <property type="protein sequence ID" value="GAQ24786.1"/>
    <property type="molecule type" value="Genomic_DNA"/>
</dbReference>
<evidence type="ECO:0000256" key="3">
    <source>
        <dbReference type="ARBA" id="ARBA00022475"/>
    </source>
</evidence>
<evidence type="ECO:0000256" key="1">
    <source>
        <dbReference type="ARBA" id="ARBA00004651"/>
    </source>
</evidence>
<keyword evidence="4" id="KW-0762">Sugar transport</keyword>
<keyword evidence="2" id="KW-0813">Transport</keyword>
<dbReference type="STRING" id="224999.GCA_001485475_00792"/>
<comment type="subcellular location">
    <subcellularLocation>
        <location evidence="1">Cell membrane</location>
        <topology evidence="1">Multi-pass membrane protein</topology>
    </subcellularLocation>
</comment>
<dbReference type="InterPro" id="IPR050303">
    <property type="entry name" value="GatZ_KbaZ_carbometab"/>
</dbReference>
<keyword evidence="6 9" id="KW-0812">Transmembrane</keyword>
<dbReference type="AlphaFoldDB" id="A0A0U9HDA1"/>
<keyword evidence="7 9" id="KW-1133">Transmembrane helix</keyword>
<evidence type="ECO:0000256" key="7">
    <source>
        <dbReference type="ARBA" id="ARBA00022989"/>
    </source>
</evidence>
<keyword evidence="5" id="KW-0598">Phosphotransferase system</keyword>
<dbReference type="PROSITE" id="PS51108">
    <property type="entry name" value="PTS_EIID"/>
    <property type="match status" value="1"/>
</dbReference>
<dbReference type="OrthoDB" id="9795582at2"/>
<keyword evidence="3" id="KW-1003">Cell membrane</keyword>
<evidence type="ECO:0000256" key="2">
    <source>
        <dbReference type="ARBA" id="ARBA00022448"/>
    </source>
</evidence>
<accession>A0A0U9HDA1</accession>
<evidence type="ECO:0000313" key="10">
    <source>
        <dbReference type="EMBL" id="GAQ24786.1"/>
    </source>
</evidence>
<dbReference type="Proteomes" id="UP000062160">
    <property type="component" value="Unassembled WGS sequence"/>
</dbReference>
<keyword evidence="8 9" id="KW-0472">Membrane</keyword>
<dbReference type="GO" id="GO:0009401">
    <property type="term" value="P:phosphoenolpyruvate-dependent sugar phosphotransferase system"/>
    <property type="evidence" value="ECO:0007669"/>
    <property type="project" value="UniProtKB-KW"/>
</dbReference>
<feature type="transmembrane region" description="Helical" evidence="9">
    <location>
        <begin position="243"/>
        <end position="262"/>
    </location>
</feature>
<dbReference type="Pfam" id="PF03613">
    <property type="entry name" value="EIID-AGA"/>
    <property type="match status" value="1"/>
</dbReference>
<proteinExistence type="predicted"/>
<evidence type="ECO:0000256" key="9">
    <source>
        <dbReference type="SAM" id="Phobius"/>
    </source>
</evidence>
<reference evidence="10" key="1">
    <citation type="journal article" date="2016" name="Genome Announc.">
        <title>Draft Genome Sequence of the Syntrophic Lactate-Degrading Bacterium Tepidanaerobacter syntrophicus JLT.</title>
        <authorList>
            <person name="Matsuura N."/>
            <person name="Ohashi A."/>
            <person name="Tourlousse D.M."/>
            <person name="Sekiguchi Y."/>
        </authorList>
    </citation>
    <scope>NUCLEOTIDE SEQUENCE [LARGE SCALE GENOMIC DNA]</scope>
    <source>
        <strain evidence="10">JL</strain>
    </source>
</reference>
<feature type="transmembrane region" description="Helical" evidence="9">
    <location>
        <begin position="134"/>
        <end position="154"/>
    </location>
</feature>
<evidence type="ECO:0000256" key="6">
    <source>
        <dbReference type="ARBA" id="ARBA00022692"/>
    </source>
</evidence>
<sequence>MKESSKKLTRKDIDRMSLRSIILQAGFNFERMQAGGFTASMLPAIKKIYGDKKEEVSEFMTYNMEFMNTEPHMATFLMGLILSLEESGEDRSLIKNLRNGLFGPLAGIGDAIFWFTLLPISAAICSSINQQGSILGPILYLAIWFLAAISRIWFGRLGYSLGVNAIPMIQENANILTKVAGILGVTVVGGLIPSYVDFSFRPELKIAGTVGVQDIFNSILPNLLPLGFVFLLYYLIKEKRMKTINLILYIIIFSLIMSLLNLM</sequence>